<reference evidence="2" key="2">
    <citation type="submission" date="2020-08" db="EMBL/GenBank/DDBJ databases">
        <title>The Agave Microbiome: Exploring the role of microbial communities in plant adaptations to desert environments.</title>
        <authorList>
            <person name="Partida-Martinez L.P."/>
        </authorList>
    </citation>
    <scope>NUCLEOTIDE SEQUENCE [LARGE SCALE GENOMIC DNA]</scope>
    <source>
        <strain evidence="2">AT2.8</strain>
    </source>
</reference>
<protein>
    <submittedName>
        <fullName evidence="1">Uncharacterized protein</fullName>
    </submittedName>
</protein>
<dbReference type="AlphaFoldDB" id="A0A852TMJ5"/>
<reference evidence="2" key="1">
    <citation type="submission" date="2020-07" db="EMBL/GenBank/DDBJ databases">
        <authorList>
            <person name="Partida-Martinez L."/>
            <person name="Huntemann M."/>
            <person name="Clum A."/>
            <person name="Wang J."/>
            <person name="Palaniappan K."/>
            <person name="Ritter S."/>
            <person name="Chen I.-M."/>
            <person name="Stamatis D."/>
            <person name="Reddy T."/>
            <person name="O'Malley R."/>
            <person name="Daum C."/>
            <person name="Shapiro N."/>
            <person name="Ivanova N."/>
            <person name="Kyrpides N."/>
            <person name="Woyke T."/>
        </authorList>
    </citation>
    <scope>NUCLEOTIDE SEQUENCE [LARGE SCALE GENOMIC DNA]</scope>
    <source>
        <strain evidence="2">AT2.8</strain>
    </source>
</reference>
<sequence length="35" mass="4004">MVRSIEMMTAAYLEMAKDGTGDFISDKCVDELIRY</sequence>
<comment type="caution">
    <text evidence="1">The sequence shown here is derived from an EMBL/GenBank/DDBJ whole genome shotgun (WGS) entry which is preliminary data.</text>
</comment>
<evidence type="ECO:0000313" key="2">
    <source>
        <dbReference type="Proteomes" id="UP000548423"/>
    </source>
</evidence>
<proteinExistence type="predicted"/>
<accession>A0A852TMJ5</accession>
<evidence type="ECO:0000313" key="1">
    <source>
        <dbReference type="EMBL" id="NYE08896.1"/>
    </source>
</evidence>
<dbReference type="Proteomes" id="UP000548423">
    <property type="component" value="Unassembled WGS sequence"/>
</dbReference>
<dbReference type="EMBL" id="JACCBX010000017">
    <property type="protein sequence ID" value="NYE08896.1"/>
    <property type="molecule type" value="Genomic_DNA"/>
</dbReference>
<organism evidence="1 2">
    <name type="scientific">Neobacillus niacini</name>
    <dbReference type="NCBI Taxonomy" id="86668"/>
    <lineage>
        <taxon>Bacteria</taxon>
        <taxon>Bacillati</taxon>
        <taxon>Bacillota</taxon>
        <taxon>Bacilli</taxon>
        <taxon>Bacillales</taxon>
        <taxon>Bacillaceae</taxon>
        <taxon>Neobacillus</taxon>
    </lineage>
</organism>
<gene>
    <name evidence="1" type="ORF">F4694_005753</name>
</gene>
<name>A0A852TMJ5_9BACI</name>